<dbReference type="Proteomes" id="UP000199317">
    <property type="component" value="Unassembled WGS sequence"/>
</dbReference>
<evidence type="ECO:0000256" key="1">
    <source>
        <dbReference type="SAM" id="SignalP"/>
    </source>
</evidence>
<organism evidence="2 3">
    <name type="scientific">Paracidovorax cattleyae</name>
    <dbReference type="NCBI Taxonomy" id="80868"/>
    <lineage>
        <taxon>Bacteria</taxon>
        <taxon>Pseudomonadati</taxon>
        <taxon>Pseudomonadota</taxon>
        <taxon>Betaproteobacteria</taxon>
        <taxon>Burkholderiales</taxon>
        <taxon>Comamonadaceae</taxon>
        <taxon>Paracidovorax</taxon>
    </lineage>
</organism>
<feature type="chain" id="PRO_5011707669" evidence="1">
    <location>
        <begin position="23"/>
        <end position="238"/>
    </location>
</feature>
<keyword evidence="3" id="KW-1185">Reference proteome</keyword>
<proteinExistence type="predicted"/>
<protein>
    <submittedName>
        <fullName evidence="2">Uncharacterized protein</fullName>
    </submittedName>
</protein>
<name>A0A1H0U366_9BURK</name>
<evidence type="ECO:0000313" key="3">
    <source>
        <dbReference type="Proteomes" id="UP000199317"/>
    </source>
</evidence>
<dbReference type="RefSeq" id="WP_143015919.1">
    <property type="nucleotide sequence ID" value="NZ_FNJL01000017.1"/>
</dbReference>
<dbReference type="EMBL" id="FNJL01000017">
    <property type="protein sequence ID" value="SDP60276.1"/>
    <property type="molecule type" value="Genomic_DNA"/>
</dbReference>
<reference evidence="3" key="1">
    <citation type="submission" date="2016-10" db="EMBL/GenBank/DDBJ databases">
        <authorList>
            <person name="Varghese N."/>
            <person name="Submissions S."/>
        </authorList>
    </citation>
    <scope>NUCLEOTIDE SEQUENCE [LARGE SCALE GENOMIC DNA]</scope>
    <source>
        <strain evidence="3">DSM 17101</strain>
    </source>
</reference>
<feature type="signal peptide" evidence="1">
    <location>
        <begin position="1"/>
        <end position="22"/>
    </location>
</feature>
<gene>
    <name evidence="2" type="ORF">SAMN04489708_11783</name>
</gene>
<evidence type="ECO:0000313" key="2">
    <source>
        <dbReference type="EMBL" id="SDP60276.1"/>
    </source>
</evidence>
<sequence>MRYRIFLNISIIFLASSLATLAKPSTDPSINKKPSMTRYKNPAREIEGWWQVVRHEAASGRALPQDWPEGFRDNKAYLPVGKIIHIKSTGITAMNLKSSDGQPSGRAGDGFTYTIFPPFGQDFCPHDEWGDGWKEACDLYEKSDAPFQQQMLILNIFPAEDFAITWPKLEPYYFDVVPITIMPSALNFISISKTKQEIYLMFNRPDNLKPQNQKKYSSFSYATVLKKATQPRGLKAPD</sequence>
<accession>A0A1H0U366</accession>
<keyword evidence="1" id="KW-0732">Signal</keyword>
<dbReference type="OrthoDB" id="8815410at2"/>
<dbReference type="AlphaFoldDB" id="A0A1H0U366"/>